<protein>
    <submittedName>
        <fullName evidence="7">TNF receptor-associated factor 4</fullName>
    </submittedName>
</protein>
<feature type="zinc finger region" description="TRAF-type" evidence="4">
    <location>
        <begin position="96"/>
        <end position="141"/>
    </location>
</feature>
<keyword evidence="2 4" id="KW-0863">Zinc-finger</keyword>
<feature type="domain" description="TRAF-type" evidence="6">
    <location>
        <begin position="96"/>
        <end position="141"/>
    </location>
</feature>
<dbReference type="Pfam" id="PF02176">
    <property type="entry name" value="zf-TRAF"/>
    <property type="match status" value="1"/>
</dbReference>
<evidence type="ECO:0000256" key="3">
    <source>
        <dbReference type="ARBA" id="ARBA00022833"/>
    </source>
</evidence>
<dbReference type="PANTHER" id="PTHR10131">
    <property type="entry name" value="TNF RECEPTOR ASSOCIATED FACTOR"/>
    <property type="match status" value="1"/>
</dbReference>
<keyword evidence="3 4" id="KW-0862">Zinc</keyword>
<dbReference type="InterPro" id="IPR001841">
    <property type="entry name" value="Znf_RING"/>
</dbReference>
<dbReference type="SUPFAM" id="SSF57850">
    <property type="entry name" value="RING/U-box"/>
    <property type="match status" value="1"/>
</dbReference>
<dbReference type="InterPro" id="IPR001293">
    <property type="entry name" value="Znf_TRAF"/>
</dbReference>
<feature type="domain" description="RING-type" evidence="5">
    <location>
        <begin position="28"/>
        <end position="54"/>
    </location>
</feature>
<keyword evidence="9" id="KW-1185">Reference proteome</keyword>
<dbReference type="EMBL" id="JARQWQ010000183">
    <property type="protein sequence ID" value="KAK2547452.1"/>
    <property type="molecule type" value="Genomic_DNA"/>
</dbReference>
<dbReference type="GO" id="GO:0043122">
    <property type="term" value="P:regulation of canonical NF-kappaB signal transduction"/>
    <property type="evidence" value="ECO:0007669"/>
    <property type="project" value="TreeGrafter"/>
</dbReference>
<evidence type="ECO:0000259" key="6">
    <source>
        <dbReference type="PROSITE" id="PS50145"/>
    </source>
</evidence>
<organism evidence="7 9">
    <name type="scientific">Acropora cervicornis</name>
    <name type="common">Staghorn coral</name>
    <dbReference type="NCBI Taxonomy" id="6130"/>
    <lineage>
        <taxon>Eukaryota</taxon>
        <taxon>Metazoa</taxon>
        <taxon>Cnidaria</taxon>
        <taxon>Anthozoa</taxon>
        <taxon>Hexacorallia</taxon>
        <taxon>Scleractinia</taxon>
        <taxon>Astrocoeniina</taxon>
        <taxon>Acroporidae</taxon>
        <taxon>Acropora</taxon>
    </lineage>
</organism>
<dbReference type="AlphaFoldDB" id="A0AAD9PR40"/>
<gene>
    <name evidence="8" type="ORF">P5673_002100</name>
    <name evidence="7" type="ORF">P5673_032534</name>
</gene>
<dbReference type="PROSITE" id="PS50089">
    <property type="entry name" value="ZF_RING_2"/>
    <property type="match status" value="1"/>
</dbReference>
<dbReference type="SUPFAM" id="SSF49599">
    <property type="entry name" value="TRAF domain-like"/>
    <property type="match status" value="2"/>
</dbReference>
<keyword evidence="7" id="KW-0675">Receptor</keyword>
<dbReference type="Proteomes" id="UP001249851">
    <property type="component" value="Unassembled WGS sequence"/>
</dbReference>
<evidence type="ECO:0000313" key="7">
    <source>
        <dbReference type="EMBL" id="KAK2547452.1"/>
    </source>
</evidence>
<dbReference type="InterPro" id="IPR013083">
    <property type="entry name" value="Znf_RING/FYVE/PHD"/>
</dbReference>
<name>A0AAD9PR40_ACRCE</name>
<evidence type="ECO:0000259" key="5">
    <source>
        <dbReference type="PROSITE" id="PS50089"/>
    </source>
</evidence>
<evidence type="ECO:0000256" key="4">
    <source>
        <dbReference type="PROSITE-ProRule" id="PRU00207"/>
    </source>
</evidence>
<evidence type="ECO:0000256" key="1">
    <source>
        <dbReference type="ARBA" id="ARBA00022723"/>
    </source>
</evidence>
<dbReference type="EMBL" id="JARQWQ010000003">
    <property type="protein sequence ID" value="KAK2573068.1"/>
    <property type="molecule type" value="Genomic_DNA"/>
</dbReference>
<feature type="domain" description="TRAF-type" evidence="6">
    <location>
        <begin position="149"/>
        <end position="192"/>
    </location>
</feature>
<comment type="caution">
    <text evidence="7">The sequence shown here is derived from an EMBL/GenBank/DDBJ whole genome shotgun (WGS) entry which is preliminary data.</text>
</comment>
<dbReference type="PANTHER" id="PTHR10131:SF157">
    <property type="entry name" value="RECEPTOR-ASSOCIATED FACTOR, PUTATIVE-RELATED"/>
    <property type="match status" value="1"/>
</dbReference>
<dbReference type="Gene3D" id="3.30.40.10">
    <property type="entry name" value="Zinc/RING finger domain, C3HC4 (zinc finger)"/>
    <property type="match status" value="3"/>
</dbReference>
<proteinExistence type="predicted"/>
<evidence type="ECO:0000313" key="9">
    <source>
        <dbReference type="Proteomes" id="UP001249851"/>
    </source>
</evidence>
<feature type="zinc finger region" description="TRAF-type" evidence="4">
    <location>
        <begin position="149"/>
        <end position="192"/>
    </location>
</feature>
<sequence>AEKWLPKMFENPKTGSQELMNQPVSMACGHSACKACLQKMLSNAFHRQTCPLCRDPINPGKLNINLAVKALISRIGIRCSNDGCGWVGKHSEMQNHGESCPFMQIQCPNGCAEIQRRDRLDEHLATCPLQQVLCTFCKVKVRRLHFPNHEQNCSEGVRHCPLQCGEQLQRSHIHLHLNDCPKRFVKCTVKGCNNYYALGAEKVHDLEYQESHQALLKNEVERLKSVLFNKADEKVEREIKNRKSFRWTIKVADLADGKDVASPPFRLERGMFRCIWRRPSPAQQIVLENVASSKPLTVRGRFTLLKDGDVAKTFENRFPEILHEGRAISTEVDFGHPRHDQLELEIKVDIAIYSYI</sequence>
<reference evidence="7" key="2">
    <citation type="journal article" date="2023" name="Science">
        <title>Genomic signatures of disease resistance in endangered staghorn corals.</title>
        <authorList>
            <person name="Vollmer S.V."/>
            <person name="Selwyn J.D."/>
            <person name="Despard B.A."/>
            <person name="Roesel C.L."/>
        </authorList>
    </citation>
    <scope>NUCLEOTIDE SEQUENCE</scope>
    <source>
        <strain evidence="7">K2</strain>
    </source>
</reference>
<dbReference type="PROSITE" id="PS50145">
    <property type="entry name" value="ZF_TRAF"/>
    <property type="match status" value="2"/>
</dbReference>
<accession>A0AAD9PR40</accession>
<dbReference type="GO" id="GO:0008270">
    <property type="term" value="F:zinc ion binding"/>
    <property type="evidence" value="ECO:0007669"/>
    <property type="project" value="UniProtKB-KW"/>
</dbReference>
<evidence type="ECO:0000256" key="2">
    <source>
        <dbReference type="ARBA" id="ARBA00022771"/>
    </source>
</evidence>
<keyword evidence="1 4" id="KW-0479">Metal-binding</keyword>
<dbReference type="Pfam" id="PF13445">
    <property type="entry name" value="zf-RING_UBOX"/>
    <property type="match status" value="1"/>
</dbReference>
<dbReference type="InterPro" id="IPR027370">
    <property type="entry name" value="Znf-RING_euk"/>
</dbReference>
<evidence type="ECO:0000313" key="8">
    <source>
        <dbReference type="EMBL" id="KAK2573068.1"/>
    </source>
</evidence>
<reference evidence="7" key="1">
    <citation type="journal article" date="2023" name="G3 (Bethesda)">
        <title>Whole genome assembly and annotation of the endangered Caribbean coral Acropora cervicornis.</title>
        <authorList>
            <person name="Selwyn J.D."/>
            <person name="Vollmer S.V."/>
        </authorList>
    </citation>
    <scope>NUCLEOTIDE SEQUENCE</scope>
    <source>
        <strain evidence="7">K2</strain>
    </source>
</reference>
<feature type="non-terminal residue" evidence="7">
    <location>
        <position position="1"/>
    </location>
</feature>